<dbReference type="OrthoDB" id="8593889at2"/>
<name>A0A454JHU2_9NEIS</name>
<proteinExistence type="predicted"/>
<organism evidence="3 4">
    <name type="scientific">Aquitalea palustris</name>
    <dbReference type="NCBI Taxonomy" id="2480983"/>
    <lineage>
        <taxon>Bacteria</taxon>
        <taxon>Pseudomonadati</taxon>
        <taxon>Pseudomonadota</taxon>
        <taxon>Betaproteobacteria</taxon>
        <taxon>Neisseriales</taxon>
        <taxon>Chromobacteriaceae</taxon>
        <taxon>Aquitalea</taxon>
    </lineage>
</organism>
<dbReference type="RefSeq" id="WP_103524862.1">
    <property type="nucleotide sequence ID" value="NZ_JAIZDC010000008.1"/>
</dbReference>
<evidence type="ECO:0000313" key="3">
    <source>
        <dbReference type="EMBL" id="RMC96970.1"/>
    </source>
</evidence>
<dbReference type="Proteomes" id="UP000274139">
    <property type="component" value="Unassembled WGS sequence"/>
</dbReference>
<dbReference type="AlphaFoldDB" id="A0A454JHU2"/>
<gene>
    <name evidence="3" type="ORF">EAY64_11245</name>
</gene>
<protein>
    <submittedName>
        <fullName evidence="3">Uncharacterized protein</fullName>
    </submittedName>
</protein>
<reference evidence="3 4" key="1">
    <citation type="submission" date="2018-10" db="EMBL/GenBank/DDBJ databases">
        <title>Draft genome sequence of Aquitalea MWU14-2217 isolated from a wild cranberry bog in Provincetown, Massachusetts.</title>
        <authorList>
            <person name="Ebadzadsahrai G."/>
            <person name="Soby S."/>
        </authorList>
    </citation>
    <scope>NUCLEOTIDE SEQUENCE [LARGE SCALE GENOMIC DNA]</scope>
    <source>
        <strain evidence="3 4">MWU14-2217</strain>
    </source>
</reference>
<feature type="region of interest" description="Disordered" evidence="1">
    <location>
        <begin position="25"/>
        <end position="49"/>
    </location>
</feature>
<sequence length="73" mass="7477">MNKIFAGILLIMACSMQANAENGRITASAPDSTNAETPPPAATNATNANDAFCTAGTPCEVNRHRGGSGMPVR</sequence>
<comment type="caution">
    <text evidence="3">The sequence shown here is derived from an EMBL/GenBank/DDBJ whole genome shotgun (WGS) entry which is preliminary data.</text>
</comment>
<evidence type="ECO:0000256" key="2">
    <source>
        <dbReference type="SAM" id="SignalP"/>
    </source>
</evidence>
<feature type="signal peptide" evidence="2">
    <location>
        <begin position="1"/>
        <end position="20"/>
    </location>
</feature>
<evidence type="ECO:0000256" key="1">
    <source>
        <dbReference type="SAM" id="MobiDB-lite"/>
    </source>
</evidence>
<keyword evidence="4" id="KW-1185">Reference proteome</keyword>
<feature type="chain" id="PRO_5019237200" evidence="2">
    <location>
        <begin position="21"/>
        <end position="73"/>
    </location>
</feature>
<keyword evidence="2" id="KW-0732">Signal</keyword>
<accession>A0A454JHU2</accession>
<evidence type="ECO:0000313" key="4">
    <source>
        <dbReference type="Proteomes" id="UP000274139"/>
    </source>
</evidence>
<dbReference type="EMBL" id="RFAR01000044">
    <property type="protein sequence ID" value="RMC96970.1"/>
    <property type="molecule type" value="Genomic_DNA"/>
</dbReference>